<dbReference type="Pfam" id="PF03781">
    <property type="entry name" value="FGE-sulfatase"/>
    <property type="match status" value="1"/>
</dbReference>
<dbReference type="PANTHER" id="PTHR23150">
    <property type="entry name" value="SULFATASE MODIFYING FACTOR 1, 2"/>
    <property type="match status" value="1"/>
</dbReference>
<dbReference type="EMBL" id="JBEWTB010000002">
    <property type="protein sequence ID" value="MET4757166.1"/>
    <property type="molecule type" value="Genomic_DNA"/>
</dbReference>
<dbReference type="InterPro" id="IPR005532">
    <property type="entry name" value="SUMF_dom"/>
</dbReference>
<proteinExistence type="predicted"/>
<feature type="domain" description="Sulfatase-modifying factor enzyme-like" evidence="1">
    <location>
        <begin position="76"/>
        <end position="370"/>
    </location>
</feature>
<dbReference type="InterPro" id="IPR016187">
    <property type="entry name" value="CTDL_fold"/>
</dbReference>
<gene>
    <name evidence="2" type="ORF">V5J35_002358</name>
</gene>
<dbReference type="SUPFAM" id="SSF56436">
    <property type="entry name" value="C-type lectin-like"/>
    <property type="match status" value="1"/>
</dbReference>
<dbReference type="InterPro" id="IPR042095">
    <property type="entry name" value="SUMF_sf"/>
</dbReference>
<organism evidence="2 3">
    <name type="scientific">Endozoicomonas lisbonensis</name>
    <dbReference type="NCBI Taxonomy" id="3120522"/>
    <lineage>
        <taxon>Bacteria</taxon>
        <taxon>Pseudomonadati</taxon>
        <taxon>Pseudomonadota</taxon>
        <taxon>Gammaproteobacteria</taxon>
        <taxon>Oceanospirillales</taxon>
        <taxon>Endozoicomonadaceae</taxon>
        <taxon>Endozoicomonas</taxon>
    </lineage>
</organism>
<accession>A0ABV2SHA9</accession>
<keyword evidence="3" id="KW-1185">Reference proteome</keyword>
<dbReference type="RefSeq" id="WP_354007338.1">
    <property type="nucleotide sequence ID" value="NZ_JBEWTA010000001.1"/>
</dbReference>
<name>A0ABV2SHA9_9GAMM</name>
<evidence type="ECO:0000259" key="1">
    <source>
        <dbReference type="Pfam" id="PF03781"/>
    </source>
</evidence>
<protein>
    <submittedName>
        <fullName evidence="2">Formylglycine-generating enzyme required for sulfatase activity</fullName>
    </submittedName>
</protein>
<dbReference type="PANTHER" id="PTHR23150:SF19">
    <property type="entry name" value="FORMYLGLYCINE-GENERATING ENZYME"/>
    <property type="match status" value="1"/>
</dbReference>
<dbReference type="Proteomes" id="UP001549366">
    <property type="component" value="Unassembled WGS sequence"/>
</dbReference>
<sequence length="378" mass="42315">MKERSYSFLASALLVIVLLNGCSGGRESVEHAVNGELLQTARPTEKELEFVKSKANRLSKNTSGYWEADFGDGITLIYVPAGSFTMGNNALSEKVVKESEPASPEHRVSLDHYWISKTPITIGQFRKFVEDTKYVTDVEQKGSEGPFIYDFPSSGFLPKKGYYWDNAFKDVIKKYPEITVNDQHPVNCVSWNDAIAYTRWLKSRTGLKFTLPTEAEWEYAARGSDGRIYPWGNEAPDGKKANYADDTFDKYFPGTEQSIVDKGTNDGYAITSPVGVFPEGKSPIGALDMAGNVTEWVYDSFYKYENKPMKNPISLKDNNIRMMKAGFWAGSAGRSGAVPDELVFGHNIRSDARQGDDQNSADDHLGFRIAISYVRRDR</sequence>
<evidence type="ECO:0000313" key="3">
    <source>
        <dbReference type="Proteomes" id="UP001549366"/>
    </source>
</evidence>
<dbReference type="Gene3D" id="3.90.1580.10">
    <property type="entry name" value="paralog of FGE (formylglycine-generating enzyme)"/>
    <property type="match status" value="1"/>
</dbReference>
<dbReference type="InterPro" id="IPR051043">
    <property type="entry name" value="Sulfatase_Mod_Factor_Kinase"/>
</dbReference>
<comment type="caution">
    <text evidence="2">The sequence shown here is derived from an EMBL/GenBank/DDBJ whole genome shotgun (WGS) entry which is preliminary data.</text>
</comment>
<evidence type="ECO:0000313" key="2">
    <source>
        <dbReference type="EMBL" id="MET4757166.1"/>
    </source>
</evidence>
<reference evidence="2 3" key="1">
    <citation type="submission" date="2024-06" db="EMBL/GenBank/DDBJ databases">
        <title>Genomic Encyclopedia of Type Strains, Phase V (KMG-V): Genome sequencing to study the core and pangenomes of soil and plant-associated prokaryotes.</title>
        <authorList>
            <person name="Whitman W."/>
        </authorList>
    </citation>
    <scope>NUCLEOTIDE SEQUENCE [LARGE SCALE GENOMIC DNA]</scope>
    <source>
        <strain evidence="2 3">NE40</strain>
    </source>
</reference>